<protein>
    <recommendedName>
        <fullName evidence="5">HTH LytTR-type domain-containing protein</fullName>
    </recommendedName>
</protein>
<keyword evidence="4" id="KW-0804">Transcription</keyword>
<dbReference type="AlphaFoldDB" id="A0A0R2AA69"/>
<dbReference type="PROSITE" id="PS50930">
    <property type="entry name" value="HTH_LYTTR"/>
    <property type="match status" value="1"/>
</dbReference>
<accession>A0A0R2AA69</accession>
<dbReference type="GO" id="GO:0000156">
    <property type="term" value="F:phosphorelay response regulator activity"/>
    <property type="evidence" value="ECO:0007669"/>
    <property type="project" value="InterPro"/>
</dbReference>
<dbReference type="PANTHER" id="PTHR37299">
    <property type="entry name" value="TRANSCRIPTIONAL REGULATOR-RELATED"/>
    <property type="match status" value="1"/>
</dbReference>
<dbReference type="OrthoDB" id="9808614at2"/>
<evidence type="ECO:0000313" key="7">
    <source>
        <dbReference type="Proteomes" id="UP000051008"/>
    </source>
</evidence>
<organism evidence="6 7">
    <name type="scientific">Ligilactobacillus agilis DSM 20509</name>
    <dbReference type="NCBI Taxonomy" id="1423718"/>
    <lineage>
        <taxon>Bacteria</taxon>
        <taxon>Bacillati</taxon>
        <taxon>Bacillota</taxon>
        <taxon>Bacilli</taxon>
        <taxon>Lactobacillales</taxon>
        <taxon>Lactobacillaceae</taxon>
        <taxon>Ligilactobacillus</taxon>
    </lineage>
</organism>
<dbReference type="PATRIC" id="fig|1423718.3.peg.304"/>
<evidence type="ECO:0000256" key="3">
    <source>
        <dbReference type="ARBA" id="ARBA00023125"/>
    </source>
</evidence>
<dbReference type="GO" id="GO:0003677">
    <property type="term" value="F:DNA binding"/>
    <property type="evidence" value="ECO:0007669"/>
    <property type="project" value="UniProtKB-KW"/>
</dbReference>
<dbReference type="Proteomes" id="UP000051008">
    <property type="component" value="Unassembled WGS sequence"/>
</dbReference>
<evidence type="ECO:0000256" key="4">
    <source>
        <dbReference type="ARBA" id="ARBA00023163"/>
    </source>
</evidence>
<dbReference type="InterPro" id="IPR007492">
    <property type="entry name" value="LytTR_DNA-bd_dom"/>
</dbReference>
<dbReference type="EMBL" id="AYYP01000058">
    <property type="protein sequence ID" value="KRM63727.1"/>
    <property type="molecule type" value="Genomic_DNA"/>
</dbReference>
<dbReference type="RefSeq" id="WP_056976967.1">
    <property type="nucleotide sequence ID" value="NZ_AYYP01000058.1"/>
</dbReference>
<dbReference type="Gene3D" id="2.40.50.1020">
    <property type="entry name" value="LytTr DNA-binding domain"/>
    <property type="match status" value="1"/>
</dbReference>
<feature type="domain" description="HTH LytTR-type" evidence="5">
    <location>
        <begin position="41"/>
        <end position="144"/>
    </location>
</feature>
<keyword evidence="2" id="KW-0805">Transcription regulation</keyword>
<evidence type="ECO:0000313" key="6">
    <source>
        <dbReference type="EMBL" id="KRM63727.1"/>
    </source>
</evidence>
<dbReference type="SMART" id="SM00850">
    <property type="entry name" value="LytTR"/>
    <property type="match status" value="1"/>
</dbReference>
<evidence type="ECO:0000256" key="1">
    <source>
        <dbReference type="ARBA" id="ARBA00022490"/>
    </source>
</evidence>
<sequence>MKVTLKYDKRLARDEIGLTAREKNMAVNRIADFAIKEVFRLVAQKDGEQVLVELADVQQIYATNKKVYCFANKQEYLLKERLYQLLERLPNSFVQISRSEIIQLRYVERFIFTRNGIIEIIFKDGQKTSVSRRYFQKIKGALYHA</sequence>
<gene>
    <name evidence="6" type="ORF">FC14_GL000289</name>
</gene>
<comment type="caution">
    <text evidence="6">The sequence shown here is derived from an EMBL/GenBank/DDBJ whole genome shotgun (WGS) entry which is preliminary data.</text>
</comment>
<proteinExistence type="predicted"/>
<dbReference type="PANTHER" id="PTHR37299:SF2">
    <property type="entry name" value="HTH LYTTR-TYPE DOMAIN-CONTAINING PROTEIN"/>
    <property type="match status" value="1"/>
</dbReference>
<evidence type="ECO:0000256" key="2">
    <source>
        <dbReference type="ARBA" id="ARBA00023015"/>
    </source>
</evidence>
<reference evidence="6 7" key="1">
    <citation type="journal article" date="2015" name="Genome Announc.">
        <title>Expanding the biotechnology potential of lactobacilli through comparative genomics of 213 strains and associated genera.</title>
        <authorList>
            <person name="Sun Z."/>
            <person name="Harris H.M."/>
            <person name="McCann A."/>
            <person name="Guo C."/>
            <person name="Argimon S."/>
            <person name="Zhang W."/>
            <person name="Yang X."/>
            <person name="Jeffery I.B."/>
            <person name="Cooney J.C."/>
            <person name="Kagawa T.F."/>
            <person name="Liu W."/>
            <person name="Song Y."/>
            <person name="Salvetti E."/>
            <person name="Wrobel A."/>
            <person name="Rasinkangas P."/>
            <person name="Parkhill J."/>
            <person name="Rea M.C."/>
            <person name="O'Sullivan O."/>
            <person name="Ritari J."/>
            <person name="Douillard F.P."/>
            <person name="Paul Ross R."/>
            <person name="Yang R."/>
            <person name="Briner A.E."/>
            <person name="Felis G.E."/>
            <person name="de Vos W.M."/>
            <person name="Barrangou R."/>
            <person name="Klaenhammer T.R."/>
            <person name="Caufield P.W."/>
            <person name="Cui Y."/>
            <person name="Zhang H."/>
            <person name="O'Toole P.W."/>
        </authorList>
    </citation>
    <scope>NUCLEOTIDE SEQUENCE [LARGE SCALE GENOMIC DNA]</scope>
    <source>
        <strain evidence="6 7">DSM 20509</strain>
    </source>
</reference>
<keyword evidence="1" id="KW-0963">Cytoplasm</keyword>
<name>A0A0R2AA69_9LACO</name>
<dbReference type="Pfam" id="PF04397">
    <property type="entry name" value="LytTR"/>
    <property type="match status" value="1"/>
</dbReference>
<evidence type="ECO:0000259" key="5">
    <source>
        <dbReference type="PROSITE" id="PS50930"/>
    </source>
</evidence>
<dbReference type="InterPro" id="IPR046947">
    <property type="entry name" value="LytR-like"/>
</dbReference>
<keyword evidence="3" id="KW-0238">DNA-binding</keyword>
<keyword evidence="7" id="KW-1185">Reference proteome</keyword>